<gene>
    <name evidence="1" type="ORF">GKE97_24215</name>
</gene>
<organism evidence="1 2">
    <name type="scientific">Flavonifractor plautii</name>
    <name type="common">Fusobacterium plautii</name>
    <dbReference type="NCBI Taxonomy" id="292800"/>
    <lineage>
        <taxon>Bacteria</taxon>
        <taxon>Bacillati</taxon>
        <taxon>Bacillota</taxon>
        <taxon>Clostridia</taxon>
        <taxon>Eubacteriales</taxon>
        <taxon>Oscillospiraceae</taxon>
        <taxon>Flavonifractor</taxon>
    </lineage>
</organism>
<dbReference type="Proteomes" id="UP000434475">
    <property type="component" value="Unassembled WGS sequence"/>
</dbReference>
<proteinExistence type="predicted"/>
<evidence type="ECO:0000313" key="1">
    <source>
        <dbReference type="EMBL" id="MSB22569.1"/>
    </source>
</evidence>
<reference evidence="1 2" key="1">
    <citation type="journal article" date="2019" name="Nat. Med.">
        <title>A library of human gut bacterial isolates paired with longitudinal multiomics data enables mechanistic microbiome research.</title>
        <authorList>
            <person name="Poyet M."/>
            <person name="Groussin M."/>
            <person name="Gibbons S.M."/>
            <person name="Avila-Pacheco J."/>
            <person name="Jiang X."/>
            <person name="Kearney S.M."/>
            <person name="Perrotta A.R."/>
            <person name="Berdy B."/>
            <person name="Zhao S."/>
            <person name="Lieberman T.D."/>
            <person name="Swanson P.K."/>
            <person name="Smith M."/>
            <person name="Roesemann S."/>
            <person name="Alexander J.E."/>
            <person name="Rich S.A."/>
            <person name="Livny J."/>
            <person name="Vlamakis H."/>
            <person name="Clish C."/>
            <person name="Bullock K."/>
            <person name="Deik A."/>
            <person name="Scott J."/>
            <person name="Pierce K.A."/>
            <person name="Xavier R.J."/>
            <person name="Alm E.J."/>
        </authorList>
    </citation>
    <scope>NUCLEOTIDE SEQUENCE [LARGE SCALE GENOMIC DNA]</scope>
    <source>
        <strain evidence="1 2">BIOML-A2</strain>
    </source>
</reference>
<accession>A0A6I2R9R0</accession>
<sequence length="137" mass="15385">MKMAAYTEHYHLHQWEPEDNFLRTDFNEDFRVLDKALALKPEILSGSYTGDDARSRDISLGVSPRAVFVVRQDGAMQSDMYTYGGLALQGAPVTMRDGNLVEITSSGIRVARGDLIEGRFYADANQSGMSYHYIAFH</sequence>
<dbReference type="AlphaFoldDB" id="A0A6I2R9R0"/>
<protein>
    <submittedName>
        <fullName evidence="1">Uncharacterized protein</fullName>
    </submittedName>
</protein>
<evidence type="ECO:0000313" key="2">
    <source>
        <dbReference type="Proteomes" id="UP000434475"/>
    </source>
</evidence>
<name>A0A6I2R9R0_FLAPL</name>
<dbReference type="EMBL" id="WKPR01000044">
    <property type="protein sequence ID" value="MSB22569.1"/>
    <property type="molecule type" value="Genomic_DNA"/>
</dbReference>
<comment type="caution">
    <text evidence="1">The sequence shown here is derived from an EMBL/GenBank/DDBJ whole genome shotgun (WGS) entry which is preliminary data.</text>
</comment>